<dbReference type="OMA" id="PSSMGFM"/>
<dbReference type="PRINTS" id="PR00373">
    <property type="entry name" value="GLYCHORMONER"/>
</dbReference>
<accession>A0A3P8WPF3</accession>
<evidence type="ECO:0000313" key="15">
    <source>
        <dbReference type="Proteomes" id="UP000265120"/>
    </source>
</evidence>
<keyword evidence="5" id="KW-0677">Repeat</keyword>
<dbReference type="Pfam" id="PF13855">
    <property type="entry name" value="LRR_8"/>
    <property type="match status" value="4"/>
</dbReference>
<dbReference type="AlphaFoldDB" id="A0A3P8WPF3"/>
<dbReference type="InterPro" id="IPR032675">
    <property type="entry name" value="LRR_dom_sf"/>
</dbReference>
<reference evidence="14 15" key="1">
    <citation type="journal article" date="2014" name="Nat. Genet.">
        <title>Whole-genome sequence of a flatfish provides insights into ZW sex chromosome evolution and adaptation to a benthic lifestyle.</title>
        <authorList>
            <person name="Chen S."/>
            <person name="Zhang G."/>
            <person name="Shao C."/>
            <person name="Huang Q."/>
            <person name="Liu G."/>
            <person name="Zhang P."/>
            <person name="Song W."/>
            <person name="An N."/>
            <person name="Chalopin D."/>
            <person name="Volff J.N."/>
            <person name="Hong Y."/>
            <person name="Li Q."/>
            <person name="Sha Z."/>
            <person name="Zhou H."/>
            <person name="Xie M."/>
            <person name="Yu Q."/>
            <person name="Liu Y."/>
            <person name="Xiang H."/>
            <person name="Wang N."/>
            <person name="Wu K."/>
            <person name="Yang C."/>
            <person name="Zhou Q."/>
            <person name="Liao X."/>
            <person name="Yang L."/>
            <person name="Hu Q."/>
            <person name="Zhang J."/>
            <person name="Meng L."/>
            <person name="Jin L."/>
            <person name="Tian Y."/>
            <person name="Lian J."/>
            <person name="Yang J."/>
            <person name="Miao G."/>
            <person name="Liu S."/>
            <person name="Liang Z."/>
            <person name="Yan F."/>
            <person name="Li Y."/>
            <person name="Sun B."/>
            <person name="Zhang H."/>
            <person name="Zhang J."/>
            <person name="Zhu Y."/>
            <person name="Du M."/>
            <person name="Zhao Y."/>
            <person name="Schartl M."/>
            <person name="Tang Q."/>
            <person name="Wang J."/>
        </authorList>
    </citation>
    <scope>NUCLEOTIDE SEQUENCE</scope>
</reference>
<evidence type="ECO:0000256" key="5">
    <source>
        <dbReference type="ARBA" id="ARBA00022737"/>
    </source>
</evidence>
<dbReference type="GO" id="GO:0007189">
    <property type="term" value="P:adenylate cyclase-activating G protein-coupled receptor signaling pathway"/>
    <property type="evidence" value="ECO:0007669"/>
    <property type="project" value="TreeGrafter"/>
</dbReference>
<dbReference type="GO" id="GO:0008528">
    <property type="term" value="F:G protein-coupled peptide receptor activity"/>
    <property type="evidence" value="ECO:0007669"/>
    <property type="project" value="TreeGrafter"/>
</dbReference>
<comment type="subcellular location">
    <subcellularLocation>
        <location evidence="1">Cell membrane</location>
        <topology evidence="1">Multi-pass membrane protein</topology>
    </subcellularLocation>
</comment>
<reference evidence="14" key="2">
    <citation type="submission" date="2025-08" db="UniProtKB">
        <authorList>
            <consortium name="Ensembl"/>
        </authorList>
    </citation>
    <scope>IDENTIFICATION</scope>
</reference>
<feature type="domain" description="G-protein coupled receptors family 1 profile" evidence="13">
    <location>
        <begin position="473"/>
        <end position="711"/>
    </location>
</feature>
<feature type="transmembrane region" description="Helical" evidence="12">
    <location>
        <begin position="495"/>
        <end position="521"/>
    </location>
</feature>
<keyword evidence="11" id="KW-0807">Transducer</keyword>
<dbReference type="Proteomes" id="UP000265120">
    <property type="component" value="Chromosome 8"/>
</dbReference>
<dbReference type="GO" id="GO:0005886">
    <property type="term" value="C:plasma membrane"/>
    <property type="evidence" value="ECO:0007669"/>
    <property type="project" value="UniProtKB-SubCell"/>
</dbReference>
<evidence type="ECO:0000256" key="8">
    <source>
        <dbReference type="ARBA" id="ARBA00023136"/>
    </source>
</evidence>
<keyword evidence="9" id="KW-0675">Receptor</keyword>
<evidence type="ECO:0000256" key="2">
    <source>
        <dbReference type="ARBA" id="ARBA00022475"/>
    </source>
</evidence>
<dbReference type="Ensembl" id="ENSCSET00000029006.1">
    <property type="protein sequence ID" value="ENSCSEP00000028619.1"/>
    <property type="gene ID" value="ENSCSEG00000018291.1"/>
</dbReference>
<evidence type="ECO:0000256" key="3">
    <source>
        <dbReference type="ARBA" id="ARBA00022614"/>
    </source>
</evidence>
<evidence type="ECO:0000256" key="10">
    <source>
        <dbReference type="ARBA" id="ARBA00023180"/>
    </source>
</evidence>
<dbReference type="FunFam" id="3.80.10.10:FF:001164">
    <property type="entry name" value="GH01279p"/>
    <property type="match status" value="1"/>
</dbReference>
<feature type="transmembrane region" description="Helical" evidence="12">
    <location>
        <begin position="616"/>
        <end position="639"/>
    </location>
</feature>
<feature type="transmembrane region" description="Helical" evidence="12">
    <location>
        <begin position="659"/>
        <end position="682"/>
    </location>
</feature>
<dbReference type="PANTHER" id="PTHR24372">
    <property type="entry name" value="GLYCOPROTEIN HORMONE RECEPTOR"/>
    <property type="match status" value="1"/>
</dbReference>
<dbReference type="GO" id="GO:0090263">
    <property type="term" value="P:positive regulation of canonical Wnt signaling pathway"/>
    <property type="evidence" value="ECO:0007669"/>
    <property type="project" value="TreeGrafter"/>
</dbReference>
<dbReference type="InterPro" id="IPR002131">
    <property type="entry name" value="Gphrmn_rcpt_fam"/>
</dbReference>
<dbReference type="STRING" id="244447.ENSCSEP00000028619"/>
<dbReference type="Pfam" id="PF00560">
    <property type="entry name" value="LRR_1"/>
    <property type="match status" value="2"/>
</dbReference>
<feature type="transmembrane region" description="Helical" evidence="12">
    <location>
        <begin position="541"/>
        <end position="562"/>
    </location>
</feature>
<keyword evidence="15" id="KW-1185">Reference proteome</keyword>
<dbReference type="InParanoid" id="A0A3P8WPF3"/>
<keyword evidence="3" id="KW-0433">Leucine-rich repeat</keyword>
<evidence type="ECO:0000256" key="1">
    <source>
        <dbReference type="ARBA" id="ARBA00004651"/>
    </source>
</evidence>
<evidence type="ECO:0000256" key="7">
    <source>
        <dbReference type="ARBA" id="ARBA00023040"/>
    </source>
</evidence>
<dbReference type="Gene3D" id="1.20.1070.10">
    <property type="entry name" value="Rhodopsin 7-helix transmembrane proteins"/>
    <property type="match status" value="1"/>
</dbReference>
<feature type="transmembrane region" description="Helical" evidence="12">
    <location>
        <begin position="457"/>
        <end position="483"/>
    </location>
</feature>
<evidence type="ECO:0000256" key="6">
    <source>
        <dbReference type="ARBA" id="ARBA00022989"/>
    </source>
</evidence>
<keyword evidence="7" id="KW-0297">G-protein coupled receptor</keyword>
<keyword evidence="4 12" id="KW-0812">Transmembrane</keyword>
<protein>
    <recommendedName>
        <fullName evidence="13">G-protein coupled receptors family 1 profile domain-containing protein</fullName>
    </recommendedName>
</protein>
<evidence type="ECO:0000256" key="9">
    <source>
        <dbReference type="ARBA" id="ARBA00023170"/>
    </source>
</evidence>
<evidence type="ECO:0000256" key="11">
    <source>
        <dbReference type="ARBA" id="ARBA00023224"/>
    </source>
</evidence>
<dbReference type="SUPFAM" id="SSF52058">
    <property type="entry name" value="L domain-like"/>
    <property type="match status" value="1"/>
</dbReference>
<dbReference type="SMART" id="SM00369">
    <property type="entry name" value="LRR_TYP"/>
    <property type="match status" value="12"/>
</dbReference>
<dbReference type="PANTHER" id="PTHR24372:SF71">
    <property type="entry name" value="LEUCINE-RICH REPEAT-CONTAINING G-PROTEIN COUPLED RECEPTOR 5"/>
    <property type="match status" value="1"/>
</dbReference>
<dbReference type="PROSITE" id="PS50262">
    <property type="entry name" value="G_PROTEIN_RECEP_F1_2"/>
    <property type="match status" value="1"/>
</dbReference>
<keyword evidence="8 12" id="KW-0472">Membrane</keyword>
<reference evidence="14" key="3">
    <citation type="submission" date="2025-09" db="UniProtKB">
        <authorList>
            <consortium name="Ensembl"/>
        </authorList>
    </citation>
    <scope>IDENTIFICATION</scope>
</reference>
<dbReference type="GeneTree" id="ENSGT00940000160214"/>
<evidence type="ECO:0000256" key="4">
    <source>
        <dbReference type="ARBA" id="ARBA00022692"/>
    </source>
</evidence>
<name>A0A3P8WPF3_CYNSE</name>
<evidence type="ECO:0000259" key="13">
    <source>
        <dbReference type="PROSITE" id="PS50262"/>
    </source>
</evidence>
<proteinExistence type="predicted"/>
<keyword evidence="10" id="KW-0325">Glycoprotein</keyword>
<sequence length="792" mass="86056">MIQKYTVHIQRVLVVLPCTDSFVFVRRLAGNDLTWIKRGAFSGLHNLRVLRLDANHISSVPVGCFSALGFLRHLWLDDNALTEVPVAPLQDLPALQAVTLALNHITHVPDGAFRKLRHLVVLHLNNNRIVSMGTNCFHGLHSLETLDLNFNRLVEFPAALGSLGLLKELSFHNNNIKSIPEHAFSGNPSLTTVHFYDNPIASVGTSAFQNLPELRSLSLNGAADLTQFPDLTGTKSLESLTITGTQISSLPPTVCENLPKLQVLDLSSNQIQTLPSFSGCENIQKIDLHHNQVVALQENTFYGLKSLTSVDLSWNRLQWVWPNSLSSLPALTRLDLSSNQLTSLPVNGLQTVTHLRLAGNDQLTELIDPEHLPRVRCVVMELPNAFQCCAFISCQGGGGGGGGGLVWEREDFAGRDSTEVSSPVLVEFHEEPKPQHPVHCTPAPGPFRPCDHLFGSWLVRVGVWVIVAVSLVSNCLVVLSIFFSPTGLVTPPRLLIGLLAVVNSLMGVWCGWLAAVDAWTFGNFWRYGSRWESSVLCRLSGSLFVFASQTSLFLLTVAVLTSHSFFVGHSSSQIFIRLSVLLCFLLGLAVTVPPLVAGHGSTSLCLPLASSSPGLASSVFLVLVDSLCLLVMTIVYTCLYCSSHRAPPPEEEAALTRHIAWLLFADCLLLVPVAFLSSSSLLRLPVAGPEAAKAMLLLVAPLPACVNPLLFLLFNPVAREELAALVKCPGGGVVKLQRQGPTNDEDAEKQSCDSTQALVSLENTHTQLHVCVCFLSVCQVCEPFPVQSSKSR</sequence>
<dbReference type="SUPFAM" id="SSF81321">
    <property type="entry name" value="Family A G protein-coupled receptor-like"/>
    <property type="match status" value="1"/>
</dbReference>
<keyword evidence="6 12" id="KW-1133">Transmembrane helix</keyword>
<dbReference type="InterPro" id="IPR003591">
    <property type="entry name" value="Leu-rich_rpt_typical-subtyp"/>
</dbReference>
<evidence type="ECO:0000256" key="12">
    <source>
        <dbReference type="SAM" id="Phobius"/>
    </source>
</evidence>
<dbReference type="PRINTS" id="PR00019">
    <property type="entry name" value="LEURICHRPT"/>
</dbReference>
<dbReference type="GO" id="GO:0016500">
    <property type="term" value="F:protein-hormone receptor activity"/>
    <property type="evidence" value="ECO:0007669"/>
    <property type="project" value="InterPro"/>
</dbReference>
<organism evidence="14 15">
    <name type="scientific">Cynoglossus semilaevis</name>
    <name type="common">Tongue sole</name>
    <dbReference type="NCBI Taxonomy" id="244447"/>
    <lineage>
        <taxon>Eukaryota</taxon>
        <taxon>Metazoa</taxon>
        <taxon>Chordata</taxon>
        <taxon>Craniata</taxon>
        <taxon>Vertebrata</taxon>
        <taxon>Euteleostomi</taxon>
        <taxon>Actinopterygii</taxon>
        <taxon>Neopterygii</taxon>
        <taxon>Teleostei</taxon>
        <taxon>Neoteleostei</taxon>
        <taxon>Acanthomorphata</taxon>
        <taxon>Carangaria</taxon>
        <taxon>Pleuronectiformes</taxon>
        <taxon>Pleuronectoidei</taxon>
        <taxon>Cynoglossidae</taxon>
        <taxon>Cynoglossinae</taxon>
        <taxon>Cynoglossus</taxon>
    </lineage>
</organism>
<dbReference type="InterPro" id="IPR017452">
    <property type="entry name" value="GPCR_Rhodpsn_7TM"/>
</dbReference>
<dbReference type="PROSITE" id="PS51450">
    <property type="entry name" value="LRR"/>
    <property type="match status" value="3"/>
</dbReference>
<dbReference type="InterPro" id="IPR001611">
    <property type="entry name" value="Leu-rich_rpt"/>
</dbReference>
<dbReference type="SMART" id="SM00364">
    <property type="entry name" value="LRR_BAC"/>
    <property type="match status" value="4"/>
</dbReference>
<feature type="transmembrane region" description="Helical" evidence="12">
    <location>
        <begin position="694"/>
        <end position="714"/>
    </location>
</feature>
<dbReference type="Gene3D" id="3.80.10.10">
    <property type="entry name" value="Ribonuclease Inhibitor"/>
    <property type="match status" value="1"/>
</dbReference>
<evidence type="ECO:0000313" key="14">
    <source>
        <dbReference type="Ensembl" id="ENSCSEP00000028619.1"/>
    </source>
</evidence>
<keyword evidence="2" id="KW-1003">Cell membrane</keyword>
<feature type="transmembrane region" description="Helical" evidence="12">
    <location>
        <begin position="574"/>
        <end position="596"/>
    </location>
</feature>